<reference evidence="3" key="1">
    <citation type="submission" date="2020-02" db="EMBL/GenBank/DDBJ databases">
        <authorList>
            <person name="Meier V. D."/>
        </authorList>
    </citation>
    <scope>NUCLEOTIDE SEQUENCE</scope>
    <source>
        <strain evidence="3">AVDCRST_MAG12</strain>
    </source>
</reference>
<dbReference type="GO" id="GO:0005886">
    <property type="term" value="C:plasma membrane"/>
    <property type="evidence" value="ECO:0007669"/>
    <property type="project" value="TreeGrafter"/>
</dbReference>
<comment type="catalytic activity">
    <reaction evidence="2">
        <text>oxidized coenzyme F420-(gamma-L-Glu)(n) + a quinol + H(+) = reduced coenzyme F420-(gamma-L-Glu)(n) + a quinone</text>
        <dbReference type="Rhea" id="RHEA:39663"/>
        <dbReference type="Rhea" id="RHEA-COMP:12939"/>
        <dbReference type="Rhea" id="RHEA-COMP:14378"/>
        <dbReference type="ChEBI" id="CHEBI:15378"/>
        <dbReference type="ChEBI" id="CHEBI:24646"/>
        <dbReference type="ChEBI" id="CHEBI:132124"/>
        <dbReference type="ChEBI" id="CHEBI:133980"/>
        <dbReference type="ChEBI" id="CHEBI:139511"/>
    </reaction>
</comment>
<evidence type="ECO:0000256" key="1">
    <source>
        <dbReference type="ARBA" id="ARBA00008710"/>
    </source>
</evidence>
<dbReference type="InterPro" id="IPR004378">
    <property type="entry name" value="F420H2_quin_Rdtase"/>
</dbReference>
<dbReference type="PANTHER" id="PTHR39428:SF1">
    <property type="entry name" value="F420H(2)-DEPENDENT QUINONE REDUCTASE RV1261C"/>
    <property type="match status" value="1"/>
</dbReference>
<name>A0A6J4RFA1_9ACTN</name>
<dbReference type="InterPro" id="IPR012349">
    <property type="entry name" value="Split_barrel_FMN-bd"/>
</dbReference>
<accession>A0A6J4RFA1</accession>
<dbReference type="PANTHER" id="PTHR39428">
    <property type="entry name" value="F420H(2)-DEPENDENT QUINONE REDUCTASE RV1261C"/>
    <property type="match status" value="1"/>
</dbReference>
<dbReference type="SUPFAM" id="SSF50475">
    <property type="entry name" value="FMN-binding split barrel"/>
    <property type="match status" value="1"/>
</dbReference>
<sequence length="163" mass="17950">MSVMSDAVKWSAPSAARTMMRVIGTLHRLLYQFTGGRMGGTLRGGPVLLLTTTGRKTGQERTWPLCYLPASGDELVLVASAGGAPRHPAWYSNLRADPRVSVRSGEGSRKMVARAAEESERARLWEIIVRRYPVVASYQRKSGREIPVVILRAATRQNVEGRS</sequence>
<dbReference type="NCBIfam" id="TIGR00026">
    <property type="entry name" value="hi_GC_TIGR00026"/>
    <property type="match status" value="1"/>
</dbReference>
<organism evidence="3">
    <name type="scientific">uncultured Rubrobacteraceae bacterium</name>
    <dbReference type="NCBI Taxonomy" id="349277"/>
    <lineage>
        <taxon>Bacteria</taxon>
        <taxon>Bacillati</taxon>
        <taxon>Actinomycetota</taxon>
        <taxon>Rubrobacteria</taxon>
        <taxon>Rubrobacterales</taxon>
        <taxon>Rubrobacteraceae</taxon>
        <taxon>environmental samples</taxon>
    </lineage>
</organism>
<evidence type="ECO:0000313" key="3">
    <source>
        <dbReference type="EMBL" id="CAA9464232.1"/>
    </source>
</evidence>
<dbReference type="AlphaFoldDB" id="A0A6J4RFA1"/>
<protein>
    <submittedName>
        <fullName evidence="3">AclJ</fullName>
    </submittedName>
</protein>
<dbReference type="GO" id="GO:0070967">
    <property type="term" value="F:coenzyme F420 binding"/>
    <property type="evidence" value="ECO:0007669"/>
    <property type="project" value="TreeGrafter"/>
</dbReference>
<evidence type="ECO:0000256" key="2">
    <source>
        <dbReference type="ARBA" id="ARBA00049106"/>
    </source>
</evidence>
<comment type="similarity">
    <text evidence="1">Belongs to the F420H(2)-dependent quinone reductase family.</text>
</comment>
<proteinExistence type="inferred from homology"/>
<dbReference type="Gene3D" id="2.30.110.10">
    <property type="entry name" value="Electron Transport, Fmn-binding Protein, Chain A"/>
    <property type="match status" value="1"/>
</dbReference>
<dbReference type="EMBL" id="CADCVK010000015">
    <property type="protein sequence ID" value="CAA9464232.1"/>
    <property type="molecule type" value="Genomic_DNA"/>
</dbReference>
<dbReference type="Pfam" id="PF04075">
    <property type="entry name" value="F420H2_quin_red"/>
    <property type="match status" value="1"/>
</dbReference>
<dbReference type="GO" id="GO:0016491">
    <property type="term" value="F:oxidoreductase activity"/>
    <property type="evidence" value="ECO:0007669"/>
    <property type="project" value="InterPro"/>
</dbReference>
<gene>
    <name evidence="3" type="ORF">AVDCRST_MAG12-113</name>
</gene>